<name>A0ABY5P883_9LACT</name>
<evidence type="ECO:0000259" key="1">
    <source>
        <dbReference type="Pfam" id="PF00391"/>
    </source>
</evidence>
<dbReference type="InterPro" id="IPR013815">
    <property type="entry name" value="ATP_grasp_subdomain_1"/>
</dbReference>
<dbReference type="Pfam" id="PF00391">
    <property type="entry name" value="PEP-utilizers"/>
    <property type="match status" value="1"/>
</dbReference>
<evidence type="ECO:0000313" key="3">
    <source>
        <dbReference type="EMBL" id="UUX34653.1"/>
    </source>
</evidence>
<evidence type="ECO:0000259" key="2">
    <source>
        <dbReference type="Pfam" id="PF01326"/>
    </source>
</evidence>
<dbReference type="Proteomes" id="UP001315967">
    <property type="component" value="Chromosome"/>
</dbReference>
<reference evidence="3 4" key="1">
    <citation type="submission" date="2022-08" db="EMBL/GenBank/DDBJ databases">
        <title>Aerococcaceae sp. nov isolated from spoiled eye mask.</title>
        <authorList>
            <person name="Zhou G."/>
            <person name="Xie X.-B."/>
            <person name="Shi Q.-S."/>
            <person name="Wang Y.-S."/>
            <person name="Wen X."/>
            <person name="Peng H."/>
            <person name="Yang X.-J."/>
            <person name="Tao H.-B."/>
            <person name="Huang X.-M."/>
        </authorList>
    </citation>
    <scope>NUCLEOTIDE SEQUENCE [LARGE SCALE GENOMIC DNA]</scope>
    <source>
        <strain evidence="4">DM20194951</strain>
    </source>
</reference>
<dbReference type="InterPro" id="IPR051549">
    <property type="entry name" value="PEP_Utilizing_Enz"/>
</dbReference>
<dbReference type="EMBL" id="CP102453">
    <property type="protein sequence ID" value="UUX34653.1"/>
    <property type="molecule type" value="Genomic_DNA"/>
</dbReference>
<dbReference type="InterPro" id="IPR008279">
    <property type="entry name" value="PEP-util_enz_mobile_dom"/>
</dbReference>
<dbReference type="Gene3D" id="3.50.30.10">
    <property type="entry name" value="Phosphohistidine domain"/>
    <property type="match status" value="1"/>
</dbReference>
<dbReference type="SUPFAM" id="SSF52009">
    <property type="entry name" value="Phosphohistidine domain"/>
    <property type="match status" value="1"/>
</dbReference>
<dbReference type="InterPro" id="IPR036637">
    <property type="entry name" value="Phosphohistidine_dom_sf"/>
</dbReference>
<dbReference type="Gene3D" id="3.30.1490.20">
    <property type="entry name" value="ATP-grasp fold, A domain"/>
    <property type="match status" value="1"/>
</dbReference>
<feature type="domain" description="Pyruvate phosphate dikinase AMP/ATP-binding" evidence="2">
    <location>
        <begin position="13"/>
        <end position="211"/>
    </location>
</feature>
<dbReference type="SUPFAM" id="SSF56059">
    <property type="entry name" value="Glutathione synthetase ATP-binding domain-like"/>
    <property type="match status" value="1"/>
</dbReference>
<sequence>MIEQLKHIQTTNESLGGKINGLIQLQQLGFRVPNGMVIDALEVTTWWLSHFPEWNDVAALRQLRDEMIRARIDQLVLPETLINSLKNFIKVGQTYIVRSSGLLEDQAQTSLAGFFDSTLNCQSLNAIIAGIKRSLASLFKKDVLQYWQEQQLPLDQLRMALIIQEQIPASLAGVAFSMDPVTNDDQAIVVEYTQGSNEQLVQGQITPVQVRLPWKRAAEYVMADLSLKESKALVDAVLNLSRHFGFPLDIEFAFYEQQLYLLQVRPITYIPAITTQGSWTTANFRDGGVAAQVIPHLMGSLYHASWQKALSQFLIDNNLYEADQIPHLMIEKYARPYWNIGIVKTVMQKIPGFIEREFDEELGVQKNYSGDGRKSRLSLSSLLYTLKVAFKLNQTTKLHQASSQKIHTALLDNYERLNQAIMSLSAQSPRQAIELLWIMIIEDAYMEAETNYFKQVYINTVQLSMKKTALLNILTQEQLFQLLAHIGNISHLKPRQALIDIVALIKKDPDIHDLWRENKAAFLEEWIKQHPQHPIVKAILNFQTEFGYHSQRELNLLEPSYSESLATIVDMLQWYLLQKEAFEEVEALTLDDIKQLVSKMVKPNQVNKVVKQVVYLRNLMWWREEFKDISTRYYHMIRQITLKLGERYQQLGFIAESHHLFYATKEMIMAFIKEECSLMQLQEEIQQNQQYTQAYRNYNPPGDLFESIQSEEPTDGLARLKGLGASNGIVTGVVRVLSDLNDIHHLQAGEILVTTFTDTGWSYAFSRIAGLITETGGVLCHASIVAREFDLPAIVAAQGATTQLKTGMTISMDGHTGEIIIQESR</sequence>
<keyword evidence="4" id="KW-1185">Reference proteome</keyword>
<dbReference type="RefSeq" id="WP_313794154.1">
    <property type="nucleotide sequence ID" value="NZ_CP102453.1"/>
</dbReference>
<dbReference type="Pfam" id="PF01326">
    <property type="entry name" value="PPDK_N"/>
    <property type="match status" value="2"/>
</dbReference>
<dbReference type="PANTHER" id="PTHR43615:SF1">
    <property type="entry name" value="PPDK_N DOMAIN-CONTAINING PROTEIN"/>
    <property type="match status" value="1"/>
</dbReference>
<organism evidence="3 4">
    <name type="scientific">Fundicoccus culcitae</name>
    <dbReference type="NCBI Taxonomy" id="2969821"/>
    <lineage>
        <taxon>Bacteria</taxon>
        <taxon>Bacillati</taxon>
        <taxon>Bacillota</taxon>
        <taxon>Bacilli</taxon>
        <taxon>Lactobacillales</taxon>
        <taxon>Aerococcaceae</taxon>
        <taxon>Fundicoccus</taxon>
    </lineage>
</organism>
<gene>
    <name evidence="3" type="ORF">NRE15_03095</name>
</gene>
<accession>A0ABY5P883</accession>
<dbReference type="InterPro" id="IPR002192">
    <property type="entry name" value="PPDK_AMP/ATP-bd"/>
</dbReference>
<proteinExistence type="predicted"/>
<protein>
    <submittedName>
        <fullName evidence="3">PEP-utilizing enzyme</fullName>
    </submittedName>
</protein>
<dbReference type="PANTHER" id="PTHR43615">
    <property type="entry name" value="PHOSPHOENOLPYRUVATE SYNTHASE-RELATED"/>
    <property type="match status" value="1"/>
</dbReference>
<evidence type="ECO:0000313" key="4">
    <source>
        <dbReference type="Proteomes" id="UP001315967"/>
    </source>
</evidence>
<dbReference type="Gene3D" id="3.30.470.20">
    <property type="entry name" value="ATP-grasp fold, B domain"/>
    <property type="match status" value="1"/>
</dbReference>
<feature type="domain" description="Pyruvate phosphate dikinase AMP/ATP-binding" evidence="2">
    <location>
        <begin position="220"/>
        <end position="272"/>
    </location>
</feature>
<feature type="domain" description="PEP-utilising enzyme mobile" evidence="1">
    <location>
        <begin position="747"/>
        <end position="817"/>
    </location>
</feature>